<keyword evidence="4" id="KW-1185">Reference proteome</keyword>
<feature type="domain" description="Capsule synthesis protein CapA" evidence="2">
    <location>
        <begin position="37"/>
        <end position="277"/>
    </location>
</feature>
<accession>A0ABX2B027</accession>
<dbReference type="PANTHER" id="PTHR33393:SF13">
    <property type="entry name" value="PGA BIOSYNTHESIS PROTEIN CAPA"/>
    <property type="match status" value="1"/>
</dbReference>
<dbReference type="PANTHER" id="PTHR33393">
    <property type="entry name" value="POLYGLUTAMINE SYNTHESIS ACCESSORY PROTEIN RV0574C-RELATED"/>
    <property type="match status" value="1"/>
</dbReference>
<evidence type="ECO:0000313" key="4">
    <source>
        <dbReference type="Proteomes" id="UP001193734"/>
    </source>
</evidence>
<dbReference type="CDD" id="cd07381">
    <property type="entry name" value="MPP_CapA"/>
    <property type="match status" value="1"/>
</dbReference>
<dbReference type="Gene3D" id="3.60.21.10">
    <property type="match status" value="1"/>
</dbReference>
<dbReference type="SMART" id="SM00854">
    <property type="entry name" value="PGA_cap"/>
    <property type="match status" value="1"/>
</dbReference>
<proteinExistence type="inferred from homology"/>
<name>A0ABX2B027_9BACT</name>
<dbReference type="GeneID" id="82158476"/>
<dbReference type="InterPro" id="IPR052169">
    <property type="entry name" value="CW_Biosynth-Accessory"/>
</dbReference>
<evidence type="ECO:0000256" key="1">
    <source>
        <dbReference type="ARBA" id="ARBA00005662"/>
    </source>
</evidence>
<reference evidence="3 4" key="1">
    <citation type="submission" date="2020-05" db="EMBL/GenBank/DDBJ databases">
        <title>Distinct polysaccharide utilization as determinants for interspecies competition between intestinal Prevotella spp.</title>
        <authorList>
            <person name="Galvez E.J.C."/>
            <person name="Iljazovic A."/>
            <person name="Strowig T."/>
        </authorList>
    </citation>
    <scope>NUCLEOTIDE SEQUENCE [LARGE SCALE GENOMIC DNA]</scope>
    <source>
        <strain evidence="3 4">PROD</strain>
    </source>
</reference>
<protein>
    <submittedName>
        <fullName evidence="3">CapA family protein</fullName>
    </submittedName>
</protein>
<evidence type="ECO:0000259" key="2">
    <source>
        <dbReference type="SMART" id="SM00854"/>
    </source>
</evidence>
<comment type="similarity">
    <text evidence="1">Belongs to the CapA family.</text>
</comment>
<dbReference type="Pfam" id="PF09587">
    <property type="entry name" value="PGA_cap"/>
    <property type="match status" value="1"/>
</dbReference>
<dbReference type="EMBL" id="JABKKE010000023">
    <property type="protein sequence ID" value="NPE15017.1"/>
    <property type="molecule type" value="Genomic_DNA"/>
</dbReference>
<comment type="caution">
    <text evidence="3">The sequence shown here is derived from an EMBL/GenBank/DDBJ whole genome shotgun (WGS) entry which is preliminary data.</text>
</comment>
<dbReference type="InterPro" id="IPR029052">
    <property type="entry name" value="Metallo-depent_PP-like"/>
</dbReference>
<dbReference type="RefSeq" id="WP_172174819.1">
    <property type="nucleotide sequence ID" value="NZ_CASGIA010000020.1"/>
</dbReference>
<dbReference type="SUPFAM" id="SSF56300">
    <property type="entry name" value="Metallo-dependent phosphatases"/>
    <property type="match status" value="1"/>
</dbReference>
<dbReference type="InterPro" id="IPR019079">
    <property type="entry name" value="Capsule_synth_CapA"/>
</dbReference>
<organism evidence="3 4">
    <name type="scientific">Xylanibacter rodentium</name>
    <dbReference type="NCBI Taxonomy" id="2736289"/>
    <lineage>
        <taxon>Bacteria</taxon>
        <taxon>Pseudomonadati</taxon>
        <taxon>Bacteroidota</taxon>
        <taxon>Bacteroidia</taxon>
        <taxon>Bacteroidales</taxon>
        <taxon>Prevotellaceae</taxon>
        <taxon>Xylanibacter</taxon>
    </lineage>
</organism>
<evidence type="ECO:0000313" key="3">
    <source>
        <dbReference type="EMBL" id="NPE15017.1"/>
    </source>
</evidence>
<sequence length="327" mass="36763">MLSIDRLTTKVAAGMIVAWVALTGHAGMPPARGDTLTVTITGDILLDRGVRNIIRHYGTESLFTASTDSVLLSSDIVVGNLECPATTVRQPMFKRFVFRGEPEWLDVLRRHGFTHLNLANNHSIDQGRAGLTDTKANIERSGMTPIGAGNRMEEAAREVLLDSTPRRVYMLASLRLALENYVYLPDRPCVSQEPFDSLLCRIATLRQRDPHCYIIVSLHWGAEHVLTPYPRQRDEARRIIDAGADCMVCHHSHTLQTIETYRGRCIYYSIGNFIFDQQKPPNTKACMVRIKITETDAAVETIPVKIERCAPQVYESARRSCNNIENK</sequence>
<gene>
    <name evidence="3" type="ORF">HPS55_11935</name>
</gene>
<dbReference type="Proteomes" id="UP001193734">
    <property type="component" value="Unassembled WGS sequence"/>
</dbReference>